<dbReference type="AlphaFoldDB" id="A0A2N6T3C4"/>
<dbReference type="NCBIfam" id="TIGR01409">
    <property type="entry name" value="TAT_signal_seq"/>
    <property type="match status" value="1"/>
</dbReference>
<organism evidence="4 5">
    <name type="scientific">Corynebacterium tuscaniense</name>
    <dbReference type="NCBI Taxonomy" id="302449"/>
    <lineage>
        <taxon>Bacteria</taxon>
        <taxon>Bacillati</taxon>
        <taxon>Actinomycetota</taxon>
        <taxon>Actinomycetes</taxon>
        <taxon>Mycobacteriales</taxon>
        <taxon>Corynebacteriaceae</taxon>
        <taxon>Corynebacterium</taxon>
    </lineage>
</organism>
<protein>
    <submittedName>
        <fullName evidence="4">Tat pathway signal sequence domain protein</fullName>
    </submittedName>
</protein>
<sequence>MNNSLKSNRPGSTSISRRSFLGNATLATVLGTAGLVGVSHLPNAIAQGRPIGTVLDYSAGVPSARAVKSAGHMGAVRYVSQRRPGAAWMLGKPVGLKEAQDFAGSGLFTASVYQFGRAGTADWLAGAAGATVHAPQAINLHRAAGGPNGKPIYVAIDDNPTRAQYENQIRPYLRAFHERLAAAGLLTGVYGNWNTIQWCVQDGIGSYYWQHDWGSGGKLHPRANIHQKAGWQVTIDGVQCDVNNVYTADWGQWQAGGRVVAPSPTSAPGQPTTPAAPAPGFRIPENSSLPNFTNPSPEALSSEAQRFASNISGQDIQNAVNFARQFIR</sequence>
<gene>
    <name evidence="4" type="ORF">CJ203_08995</name>
</gene>
<comment type="caution">
    <text evidence="4">The sequence shown here is derived from an EMBL/GenBank/DDBJ whole genome shotgun (WGS) entry which is preliminary data.</text>
</comment>
<feature type="domain" description="Rv2525c-like glycoside hydrolase-like" evidence="3">
    <location>
        <begin position="66"/>
        <end position="245"/>
    </location>
</feature>
<dbReference type="PROSITE" id="PS51318">
    <property type="entry name" value="TAT"/>
    <property type="match status" value="1"/>
</dbReference>
<dbReference type="Pfam" id="PF08924">
    <property type="entry name" value="Rv2525c_GlyHyd-like"/>
    <property type="match status" value="1"/>
</dbReference>
<evidence type="ECO:0000259" key="3">
    <source>
        <dbReference type="Pfam" id="PF08924"/>
    </source>
</evidence>
<evidence type="ECO:0000313" key="4">
    <source>
        <dbReference type="EMBL" id="PMC63827.1"/>
    </source>
</evidence>
<evidence type="ECO:0000256" key="1">
    <source>
        <dbReference type="SAM" id="MobiDB-lite"/>
    </source>
</evidence>
<dbReference type="Proteomes" id="UP000235836">
    <property type="component" value="Unassembled WGS sequence"/>
</dbReference>
<feature type="transmembrane region" description="Helical" evidence="2">
    <location>
        <begin position="20"/>
        <end position="41"/>
    </location>
</feature>
<dbReference type="InterPro" id="IPR006311">
    <property type="entry name" value="TAT_signal"/>
</dbReference>
<feature type="compositionally biased region" description="Low complexity" evidence="1">
    <location>
        <begin position="261"/>
        <end position="280"/>
    </location>
</feature>
<dbReference type="Gene3D" id="3.20.20.80">
    <property type="entry name" value="Glycosidases"/>
    <property type="match status" value="1"/>
</dbReference>
<keyword evidence="2" id="KW-0812">Transmembrane</keyword>
<keyword evidence="2" id="KW-1133">Transmembrane helix</keyword>
<dbReference type="InterPro" id="IPR015020">
    <property type="entry name" value="Rv2525c-like_Glyco_Hydro-like"/>
</dbReference>
<evidence type="ECO:0000256" key="2">
    <source>
        <dbReference type="SAM" id="Phobius"/>
    </source>
</evidence>
<feature type="region of interest" description="Disordered" evidence="1">
    <location>
        <begin position="257"/>
        <end position="300"/>
    </location>
</feature>
<dbReference type="EMBL" id="PNHG01000015">
    <property type="protein sequence ID" value="PMC63827.1"/>
    <property type="molecule type" value="Genomic_DNA"/>
</dbReference>
<dbReference type="InterPro" id="IPR019546">
    <property type="entry name" value="TAT_signal_bac_arc"/>
</dbReference>
<name>A0A2N6T3C4_9CORY</name>
<keyword evidence="5" id="KW-1185">Reference proteome</keyword>
<evidence type="ECO:0000313" key="5">
    <source>
        <dbReference type="Proteomes" id="UP000235836"/>
    </source>
</evidence>
<reference evidence="4 5" key="1">
    <citation type="submission" date="2017-09" db="EMBL/GenBank/DDBJ databases">
        <title>Bacterial strain isolated from the female urinary microbiota.</title>
        <authorList>
            <person name="Thomas-White K."/>
            <person name="Kumar N."/>
            <person name="Forster S."/>
            <person name="Putonti C."/>
            <person name="Lawley T."/>
            <person name="Wolfe A.J."/>
        </authorList>
    </citation>
    <scope>NUCLEOTIDE SEQUENCE [LARGE SCALE GENOMIC DNA]</scope>
    <source>
        <strain evidence="4 5">UMB0792</strain>
    </source>
</reference>
<proteinExistence type="predicted"/>
<feature type="compositionally biased region" description="Polar residues" evidence="1">
    <location>
        <begin position="285"/>
        <end position="296"/>
    </location>
</feature>
<dbReference type="SUPFAM" id="SSF51445">
    <property type="entry name" value="(Trans)glycosidases"/>
    <property type="match status" value="1"/>
</dbReference>
<keyword evidence="2" id="KW-0472">Membrane</keyword>
<accession>A0A2N6T3C4</accession>
<dbReference type="InterPro" id="IPR017853">
    <property type="entry name" value="GH"/>
</dbReference>
<dbReference type="RefSeq" id="WP_102724327.1">
    <property type="nucleotide sequence ID" value="NZ_PNHG01000015.1"/>
</dbReference>